<accession>A0A9W7DL74</accession>
<keyword evidence="2" id="KW-1185">Reference proteome</keyword>
<comment type="caution">
    <text evidence="1">The sequence shown here is derived from an EMBL/GenBank/DDBJ whole genome shotgun (WGS) entry which is preliminary data.</text>
</comment>
<gene>
    <name evidence="1" type="ORF">TrRE_jg8900</name>
</gene>
<evidence type="ECO:0000313" key="1">
    <source>
        <dbReference type="EMBL" id="GMH46295.1"/>
    </source>
</evidence>
<evidence type="ECO:0000313" key="2">
    <source>
        <dbReference type="Proteomes" id="UP001165082"/>
    </source>
</evidence>
<dbReference type="AlphaFoldDB" id="A0A9W7DL74"/>
<protein>
    <submittedName>
        <fullName evidence="1">Uncharacterized protein</fullName>
    </submittedName>
</protein>
<organism evidence="1 2">
    <name type="scientific">Triparma retinervis</name>
    <dbReference type="NCBI Taxonomy" id="2557542"/>
    <lineage>
        <taxon>Eukaryota</taxon>
        <taxon>Sar</taxon>
        <taxon>Stramenopiles</taxon>
        <taxon>Ochrophyta</taxon>
        <taxon>Bolidophyceae</taxon>
        <taxon>Parmales</taxon>
        <taxon>Triparmaceae</taxon>
        <taxon>Triparma</taxon>
    </lineage>
</organism>
<name>A0A9W7DL74_9STRA</name>
<sequence length="152" mass="17033">MAIEDFWDAVEEAGWDCVRDKLGDGHHYYYSPSSYPDAASVDFTQKHKSYWEEEIIDSDDELDSFTLTSSVRTFTFNVVWHFIQCRGWKWVSAASIKDKASLPSSVIKGANVYVAPPSDGGGIFADGNDVVNYLDGEGQGVALRREFLKSVF</sequence>
<dbReference type="Proteomes" id="UP001165082">
    <property type="component" value="Unassembled WGS sequence"/>
</dbReference>
<dbReference type="EMBL" id="BRXZ01001764">
    <property type="protein sequence ID" value="GMH46295.1"/>
    <property type="molecule type" value="Genomic_DNA"/>
</dbReference>
<reference evidence="1" key="1">
    <citation type="submission" date="2022-07" db="EMBL/GenBank/DDBJ databases">
        <title>Genome analysis of Parmales, a sister group of diatoms, reveals the evolutionary specialization of diatoms from phago-mixotrophs to photoautotrophs.</title>
        <authorList>
            <person name="Ban H."/>
            <person name="Sato S."/>
            <person name="Yoshikawa S."/>
            <person name="Kazumasa Y."/>
            <person name="Nakamura Y."/>
            <person name="Ichinomiya M."/>
            <person name="Saitoh K."/>
            <person name="Sato N."/>
            <person name="Blanc-Mathieu R."/>
            <person name="Endo H."/>
            <person name="Kuwata A."/>
            <person name="Ogata H."/>
        </authorList>
    </citation>
    <scope>NUCLEOTIDE SEQUENCE</scope>
</reference>
<proteinExistence type="predicted"/>
<feature type="non-terminal residue" evidence="1">
    <location>
        <position position="152"/>
    </location>
</feature>